<protein>
    <recommendedName>
        <fullName evidence="2">UPF0102 protein FHS09_000193</fullName>
    </recommendedName>
</protein>
<dbReference type="InterPro" id="IPR011335">
    <property type="entry name" value="Restrct_endonuc-II-like"/>
</dbReference>
<dbReference type="Gene3D" id="3.40.1350.10">
    <property type="match status" value="1"/>
</dbReference>
<dbReference type="HAMAP" id="MF_00048">
    <property type="entry name" value="UPF0102"/>
    <property type="match status" value="1"/>
</dbReference>
<dbReference type="NCBIfam" id="NF009154">
    <property type="entry name" value="PRK12497.3-3"/>
    <property type="match status" value="1"/>
</dbReference>
<sequence>MKLFDRPTATGNVGAQMEEAAARHLQRAGLKLEARNYRCRRGEIDLIARDGDTLVFVEVRYRRNSHYGSAGASVDHRKQRKLLAAADNYLQQHKLDCPCRFDVVAIEGEAGNIQWITNAFGAP</sequence>
<reference evidence="3 4" key="1">
    <citation type="submission" date="2020-08" db="EMBL/GenBank/DDBJ databases">
        <title>Genomic Encyclopedia of Type Strains, Phase III (KMG-III): the genomes of soil and plant-associated and newly described type strains.</title>
        <authorList>
            <person name="Whitman W."/>
        </authorList>
    </citation>
    <scope>NUCLEOTIDE SEQUENCE [LARGE SCALE GENOMIC DNA]</scope>
    <source>
        <strain evidence="3 4">CECT 8799</strain>
    </source>
</reference>
<keyword evidence="3" id="KW-0540">Nuclease</keyword>
<comment type="similarity">
    <text evidence="1 2">Belongs to the UPF0102 family.</text>
</comment>
<dbReference type="InterPro" id="IPR003509">
    <property type="entry name" value="UPF0102_YraN-like"/>
</dbReference>
<dbReference type="GO" id="GO:0003676">
    <property type="term" value="F:nucleic acid binding"/>
    <property type="evidence" value="ECO:0007669"/>
    <property type="project" value="InterPro"/>
</dbReference>
<accession>A0A7W4W8Y9</accession>
<dbReference type="Proteomes" id="UP000535937">
    <property type="component" value="Unassembled WGS sequence"/>
</dbReference>
<dbReference type="InterPro" id="IPR011856">
    <property type="entry name" value="tRNA_endonuc-like_dom_sf"/>
</dbReference>
<dbReference type="RefSeq" id="WP_183455745.1">
    <property type="nucleotide sequence ID" value="NZ_JACHWZ010000001.1"/>
</dbReference>
<dbReference type="SUPFAM" id="SSF52980">
    <property type="entry name" value="Restriction endonuclease-like"/>
    <property type="match status" value="1"/>
</dbReference>
<dbReference type="PANTHER" id="PTHR34039:SF1">
    <property type="entry name" value="UPF0102 PROTEIN YRAN"/>
    <property type="match status" value="1"/>
</dbReference>
<dbReference type="NCBIfam" id="TIGR00252">
    <property type="entry name" value="YraN family protein"/>
    <property type="match status" value="1"/>
</dbReference>
<dbReference type="AlphaFoldDB" id="A0A7W4W8Y9"/>
<evidence type="ECO:0000313" key="4">
    <source>
        <dbReference type="Proteomes" id="UP000535937"/>
    </source>
</evidence>
<gene>
    <name evidence="3" type="ORF">FHS09_000193</name>
</gene>
<proteinExistence type="inferred from homology"/>
<dbReference type="GO" id="GO:0004519">
    <property type="term" value="F:endonuclease activity"/>
    <property type="evidence" value="ECO:0007669"/>
    <property type="project" value="UniProtKB-KW"/>
</dbReference>
<organism evidence="3 4">
    <name type="scientific">Microbulbifer rhizosphaerae</name>
    <dbReference type="NCBI Taxonomy" id="1562603"/>
    <lineage>
        <taxon>Bacteria</taxon>
        <taxon>Pseudomonadati</taxon>
        <taxon>Pseudomonadota</taxon>
        <taxon>Gammaproteobacteria</taxon>
        <taxon>Cellvibrionales</taxon>
        <taxon>Microbulbiferaceae</taxon>
        <taxon>Microbulbifer</taxon>
    </lineage>
</organism>
<dbReference type="Pfam" id="PF02021">
    <property type="entry name" value="UPF0102"/>
    <property type="match status" value="1"/>
</dbReference>
<evidence type="ECO:0000256" key="1">
    <source>
        <dbReference type="ARBA" id="ARBA00006738"/>
    </source>
</evidence>
<evidence type="ECO:0000313" key="3">
    <source>
        <dbReference type="EMBL" id="MBB3059392.1"/>
    </source>
</evidence>
<keyword evidence="3" id="KW-0255">Endonuclease</keyword>
<dbReference type="NCBIfam" id="NF009150">
    <property type="entry name" value="PRK12497.1-3"/>
    <property type="match status" value="1"/>
</dbReference>
<dbReference type="CDD" id="cd20736">
    <property type="entry name" value="PoNe_Nuclease"/>
    <property type="match status" value="1"/>
</dbReference>
<keyword evidence="3" id="KW-0378">Hydrolase</keyword>
<evidence type="ECO:0000256" key="2">
    <source>
        <dbReference type="HAMAP-Rule" id="MF_00048"/>
    </source>
</evidence>
<dbReference type="EMBL" id="JACHWZ010000001">
    <property type="protein sequence ID" value="MBB3059392.1"/>
    <property type="molecule type" value="Genomic_DNA"/>
</dbReference>
<keyword evidence="4" id="KW-1185">Reference proteome</keyword>
<name>A0A7W4W8Y9_9GAMM</name>
<dbReference type="PANTHER" id="PTHR34039">
    <property type="entry name" value="UPF0102 PROTEIN YRAN"/>
    <property type="match status" value="1"/>
</dbReference>
<comment type="caution">
    <text evidence="3">The sequence shown here is derived from an EMBL/GenBank/DDBJ whole genome shotgun (WGS) entry which is preliminary data.</text>
</comment>